<dbReference type="EMBL" id="RQFD01000012">
    <property type="protein sequence ID" value="TGK49492.1"/>
    <property type="molecule type" value="Genomic_DNA"/>
</dbReference>
<keyword evidence="1" id="KW-0812">Transmembrane</keyword>
<accession>A0ABY2L4Z0</accession>
<dbReference type="Pfam" id="PF13160">
    <property type="entry name" value="DUF3995"/>
    <property type="match status" value="1"/>
</dbReference>
<dbReference type="RefSeq" id="WP_135753848.1">
    <property type="nucleotide sequence ID" value="NZ_RQFD01000012.1"/>
</dbReference>
<dbReference type="Proteomes" id="UP000297617">
    <property type="component" value="Unassembled WGS sequence"/>
</dbReference>
<evidence type="ECO:0000313" key="2">
    <source>
        <dbReference type="EMBL" id="TGK49492.1"/>
    </source>
</evidence>
<keyword evidence="1" id="KW-0472">Membrane</keyword>
<proteinExistence type="predicted"/>
<protein>
    <submittedName>
        <fullName evidence="2">DUF3995 domain-containing protein</fullName>
    </submittedName>
</protein>
<comment type="caution">
    <text evidence="2">The sequence shown here is derived from an EMBL/GenBank/DDBJ whole genome shotgun (WGS) entry which is preliminary data.</text>
</comment>
<feature type="transmembrane region" description="Helical" evidence="1">
    <location>
        <begin position="49"/>
        <end position="72"/>
    </location>
</feature>
<organism evidence="2 3">
    <name type="scientific">Leptospira bouyouniensis</name>
    <dbReference type="NCBI Taxonomy" id="2484911"/>
    <lineage>
        <taxon>Bacteria</taxon>
        <taxon>Pseudomonadati</taxon>
        <taxon>Spirochaetota</taxon>
        <taxon>Spirochaetia</taxon>
        <taxon>Leptospirales</taxon>
        <taxon>Leptospiraceae</taxon>
        <taxon>Leptospira</taxon>
    </lineage>
</organism>
<name>A0ABY2L4Z0_9LEPT</name>
<keyword evidence="3" id="KW-1185">Reference proteome</keyword>
<evidence type="ECO:0000256" key="1">
    <source>
        <dbReference type="SAM" id="Phobius"/>
    </source>
</evidence>
<gene>
    <name evidence="2" type="ORF">EHQ10_08515</name>
</gene>
<keyword evidence="1" id="KW-1133">Transmembrane helix</keyword>
<evidence type="ECO:0000313" key="3">
    <source>
        <dbReference type="Proteomes" id="UP000297617"/>
    </source>
</evidence>
<dbReference type="InterPro" id="IPR025058">
    <property type="entry name" value="DUF3995"/>
</dbReference>
<reference evidence="3" key="1">
    <citation type="journal article" date="2019" name="PLoS Negl. Trop. Dis.">
        <title>Revisiting the worldwide diversity of Leptospira species in the environment.</title>
        <authorList>
            <person name="Vincent A.T."/>
            <person name="Schiettekatte O."/>
            <person name="Bourhy P."/>
            <person name="Veyrier F.J."/>
            <person name="Picardeau M."/>
        </authorList>
    </citation>
    <scope>NUCLEOTIDE SEQUENCE [LARGE SCALE GENOMIC DNA]</scope>
    <source>
        <strain evidence="3">201800295</strain>
    </source>
</reference>
<sequence>MTFITIITTIILFSLALVHIYRGFGGLWPGNTKQELIGKVFGKGNQFPSPFSCFFVALELFLFSKLPILWMFRFSLIKRIIPTQMNICWMNFLRKYTNE</sequence>